<name>A0A542DPJ7_AMYCI</name>
<evidence type="ECO:0000256" key="2">
    <source>
        <dbReference type="SAM" id="Phobius"/>
    </source>
</evidence>
<dbReference type="InterPro" id="IPR043993">
    <property type="entry name" value="T4SS_pilin"/>
</dbReference>
<dbReference type="Proteomes" id="UP000320876">
    <property type="component" value="Unassembled WGS sequence"/>
</dbReference>
<evidence type="ECO:0000313" key="3">
    <source>
        <dbReference type="EMBL" id="TQJ05028.1"/>
    </source>
</evidence>
<reference evidence="3 4" key="1">
    <citation type="submission" date="2019-06" db="EMBL/GenBank/DDBJ databases">
        <title>Sequencing the genomes of 1000 actinobacteria strains.</title>
        <authorList>
            <person name="Klenk H.-P."/>
        </authorList>
    </citation>
    <scope>NUCLEOTIDE SEQUENCE [LARGE SCALE GENOMIC DNA]</scope>
    <source>
        <strain evidence="3 4">DSM 45679</strain>
    </source>
</reference>
<accession>A0A542DPJ7</accession>
<proteinExistence type="predicted"/>
<protein>
    <recommendedName>
        <fullName evidence="5">TrbC/VIRB2 family protein</fullName>
    </recommendedName>
</protein>
<evidence type="ECO:0000256" key="1">
    <source>
        <dbReference type="SAM" id="MobiDB-lite"/>
    </source>
</evidence>
<feature type="region of interest" description="Disordered" evidence="1">
    <location>
        <begin position="1"/>
        <end position="57"/>
    </location>
</feature>
<dbReference type="EMBL" id="VFML01000001">
    <property type="protein sequence ID" value="TQJ05028.1"/>
    <property type="molecule type" value="Genomic_DNA"/>
</dbReference>
<feature type="transmembrane region" description="Helical" evidence="2">
    <location>
        <begin position="105"/>
        <end position="127"/>
    </location>
</feature>
<organism evidence="3 4">
    <name type="scientific">Amycolatopsis cihanbeyliensis</name>
    <dbReference type="NCBI Taxonomy" id="1128664"/>
    <lineage>
        <taxon>Bacteria</taxon>
        <taxon>Bacillati</taxon>
        <taxon>Actinomycetota</taxon>
        <taxon>Actinomycetes</taxon>
        <taxon>Pseudonocardiales</taxon>
        <taxon>Pseudonocardiaceae</taxon>
        <taxon>Amycolatopsis</taxon>
    </lineage>
</organism>
<keyword evidence="2" id="KW-1133">Transmembrane helix</keyword>
<evidence type="ECO:0000313" key="4">
    <source>
        <dbReference type="Proteomes" id="UP000320876"/>
    </source>
</evidence>
<gene>
    <name evidence="3" type="ORF">FB471_4848</name>
</gene>
<keyword evidence="2" id="KW-0472">Membrane</keyword>
<keyword evidence="2" id="KW-0812">Transmembrane</keyword>
<dbReference type="Pfam" id="PF18895">
    <property type="entry name" value="T4SS_pilin"/>
    <property type="match status" value="1"/>
</dbReference>
<evidence type="ECO:0008006" key="5">
    <source>
        <dbReference type="Google" id="ProtNLM"/>
    </source>
</evidence>
<feature type="transmembrane region" description="Helical" evidence="2">
    <location>
        <begin position="148"/>
        <end position="167"/>
    </location>
</feature>
<keyword evidence="4" id="KW-1185">Reference proteome</keyword>
<sequence length="169" mass="17470">MRLIDRSFTAASGPRSAHLDEHPQPPTEAPAASKADEPASSEPAKAPIITPEDRTPVRPTRWSHMALIVELAILALLASASTAHADTTVVALAGSVTDVLNNVRNWIMGILAGLATVFLSIGGVRYVMGGGDPGEVEKAKTAFKSAGWGYGLAALAPLVVEILKGIVGA</sequence>
<comment type="caution">
    <text evidence="3">The sequence shown here is derived from an EMBL/GenBank/DDBJ whole genome shotgun (WGS) entry which is preliminary data.</text>
</comment>
<dbReference type="AlphaFoldDB" id="A0A542DPJ7"/>